<dbReference type="RefSeq" id="WP_143870212.1">
    <property type="nucleotide sequence ID" value="NZ_CP041660.1"/>
</dbReference>
<dbReference type="Proteomes" id="UP001467690">
    <property type="component" value="Unassembled WGS sequence"/>
</dbReference>
<dbReference type="Pfam" id="PF01740">
    <property type="entry name" value="STAS"/>
    <property type="match status" value="1"/>
</dbReference>
<proteinExistence type="predicted"/>
<protein>
    <submittedName>
        <fullName evidence="2">STAS domain-containing protein</fullName>
    </submittedName>
</protein>
<evidence type="ECO:0000259" key="1">
    <source>
        <dbReference type="PROSITE" id="PS50801"/>
    </source>
</evidence>
<keyword evidence="3" id="KW-1185">Reference proteome</keyword>
<evidence type="ECO:0000313" key="3">
    <source>
        <dbReference type="Proteomes" id="UP001467690"/>
    </source>
</evidence>
<accession>A0ABV1RCN8</accession>
<dbReference type="Gene3D" id="3.30.750.24">
    <property type="entry name" value="STAS domain"/>
    <property type="match status" value="1"/>
</dbReference>
<evidence type="ECO:0000313" key="2">
    <source>
        <dbReference type="EMBL" id="MER2490462.1"/>
    </source>
</evidence>
<dbReference type="SUPFAM" id="SSF52091">
    <property type="entry name" value="SpoIIaa-like"/>
    <property type="match status" value="1"/>
</dbReference>
<name>A0ABV1RCN8_9ALTE</name>
<dbReference type="EMBL" id="JBELOE010000054">
    <property type="protein sequence ID" value="MER2490462.1"/>
    <property type="molecule type" value="Genomic_DNA"/>
</dbReference>
<reference evidence="2 3" key="1">
    <citation type="submission" date="2024-06" db="EMBL/GenBank/DDBJ databases">
        <authorList>
            <person name="Chen R.Y."/>
        </authorList>
    </citation>
    <scope>NUCLEOTIDE SEQUENCE [LARGE SCALE GENOMIC DNA]</scope>
    <source>
        <strain evidence="2 3">D2</strain>
    </source>
</reference>
<organism evidence="2 3">
    <name type="scientific">Catenovulum sediminis</name>
    <dbReference type="NCBI Taxonomy" id="1740262"/>
    <lineage>
        <taxon>Bacteria</taxon>
        <taxon>Pseudomonadati</taxon>
        <taxon>Pseudomonadota</taxon>
        <taxon>Gammaproteobacteria</taxon>
        <taxon>Alteromonadales</taxon>
        <taxon>Alteromonadaceae</taxon>
        <taxon>Catenovulum</taxon>
    </lineage>
</organism>
<dbReference type="PANTHER" id="PTHR33745">
    <property type="entry name" value="RSBT ANTAGONIST PROTEIN RSBS-RELATED"/>
    <property type="match status" value="1"/>
</dbReference>
<dbReference type="InterPro" id="IPR051932">
    <property type="entry name" value="Bact_StressResp_Reg"/>
</dbReference>
<dbReference type="CDD" id="cd07041">
    <property type="entry name" value="STAS_RsbR_RsbS_like"/>
    <property type="match status" value="1"/>
</dbReference>
<dbReference type="PROSITE" id="PS50801">
    <property type="entry name" value="STAS"/>
    <property type="match status" value="1"/>
</dbReference>
<gene>
    <name evidence="2" type="ORF">ABS311_01005</name>
</gene>
<comment type="caution">
    <text evidence="2">The sequence shown here is derived from an EMBL/GenBank/DDBJ whole genome shotgun (WGS) entry which is preliminary data.</text>
</comment>
<dbReference type="InterPro" id="IPR002645">
    <property type="entry name" value="STAS_dom"/>
</dbReference>
<sequence>MNASTEFFEPTTYITRDCLVVPINQELSIKNALHIQRLLLQEVAIKKPVGAIIDLSGVCIVDSALWQVFYQTAKMIQTQGYACVFAGLSPAVVVAIIELDVNTENVNFALQLESALEMLVNK</sequence>
<dbReference type="PANTHER" id="PTHR33745:SF1">
    <property type="entry name" value="RSBT ANTAGONIST PROTEIN RSBS"/>
    <property type="match status" value="1"/>
</dbReference>
<feature type="domain" description="STAS" evidence="1">
    <location>
        <begin position="8"/>
        <end position="119"/>
    </location>
</feature>
<dbReference type="InterPro" id="IPR036513">
    <property type="entry name" value="STAS_dom_sf"/>
</dbReference>